<sequence>MNKRDFFRDMKQLISDLKKQDESTVMRSEEKEINLGGKRPVLKKETVFRARAGIPGSNESEGKRESVNRLPKDRR</sequence>
<evidence type="ECO:0000256" key="1">
    <source>
        <dbReference type="SAM" id="MobiDB-lite"/>
    </source>
</evidence>
<feature type="region of interest" description="Disordered" evidence="1">
    <location>
        <begin position="50"/>
        <end position="75"/>
    </location>
</feature>
<accession>A0A2T4U3R5</accession>
<evidence type="ECO:0000313" key="3">
    <source>
        <dbReference type="Proteomes" id="UP000240509"/>
    </source>
</evidence>
<comment type="caution">
    <text evidence="2">The sequence shown here is derived from an EMBL/GenBank/DDBJ whole genome shotgun (WGS) entry which is preliminary data.</text>
</comment>
<name>A0A2T4U3R5_9BACI</name>
<dbReference type="OrthoDB" id="2887487at2"/>
<feature type="compositionally biased region" description="Basic and acidic residues" evidence="1">
    <location>
        <begin position="60"/>
        <end position="75"/>
    </location>
</feature>
<keyword evidence="3" id="KW-1185">Reference proteome</keyword>
<proteinExistence type="predicted"/>
<dbReference type="AlphaFoldDB" id="A0A2T4U3R5"/>
<evidence type="ECO:0000313" key="2">
    <source>
        <dbReference type="EMBL" id="PTL38040.1"/>
    </source>
</evidence>
<dbReference type="RefSeq" id="WP_107585685.1">
    <property type="nucleotide sequence ID" value="NZ_PZJJ01000025.1"/>
</dbReference>
<gene>
    <name evidence="2" type="ORF">C6Y45_13115</name>
</gene>
<reference evidence="2 3" key="1">
    <citation type="submission" date="2018-03" db="EMBL/GenBank/DDBJ databases">
        <title>Alkalicoccus saliphilus sp. nov., isolated from a mineral pool.</title>
        <authorList>
            <person name="Zhao B."/>
        </authorList>
    </citation>
    <scope>NUCLEOTIDE SEQUENCE [LARGE SCALE GENOMIC DNA]</scope>
    <source>
        <strain evidence="2 3">6AG</strain>
    </source>
</reference>
<protein>
    <submittedName>
        <fullName evidence="2">Uncharacterized protein</fullName>
    </submittedName>
</protein>
<organism evidence="2 3">
    <name type="scientific">Alkalicoccus saliphilus</name>
    <dbReference type="NCBI Taxonomy" id="200989"/>
    <lineage>
        <taxon>Bacteria</taxon>
        <taxon>Bacillati</taxon>
        <taxon>Bacillota</taxon>
        <taxon>Bacilli</taxon>
        <taxon>Bacillales</taxon>
        <taxon>Bacillaceae</taxon>
        <taxon>Alkalicoccus</taxon>
    </lineage>
</organism>
<dbReference type="Proteomes" id="UP000240509">
    <property type="component" value="Unassembled WGS sequence"/>
</dbReference>
<dbReference type="EMBL" id="PZJJ01000025">
    <property type="protein sequence ID" value="PTL38040.1"/>
    <property type="molecule type" value="Genomic_DNA"/>
</dbReference>